<dbReference type="EMBL" id="MJEQ01000736">
    <property type="protein sequence ID" value="OIT34254.1"/>
    <property type="molecule type" value="Genomic_DNA"/>
</dbReference>
<organism evidence="1 2">
    <name type="scientific">Nicotiana attenuata</name>
    <name type="common">Coyote tobacco</name>
    <dbReference type="NCBI Taxonomy" id="49451"/>
    <lineage>
        <taxon>Eukaryota</taxon>
        <taxon>Viridiplantae</taxon>
        <taxon>Streptophyta</taxon>
        <taxon>Embryophyta</taxon>
        <taxon>Tracheophyta</taxon>
        <taxon>Spermatophyta</taxon>
        <taxon>Magnoliopsida</taxon>
        <taxon>eudicotyledons</taxon>
        <taxon>Gunneridae</taxon>
        <taxon>Pentapetalae</taxon>
        <taxon>asterids</taxon>
        <taxon>lamiids</taxon>
        <taxon>Solanales</taxon>
        <taxon>Solanaceae</taxon>
        <taxon>Nicotianoideae</taxon>
        <taxon>Nicotianeae</taxon>
        <taxon>Nicotiana</taxon>
    </lineage>
</organism>
<evidence type="ECO:0000313" key="1">
    <source>
        <dbReference type="EMBL" id="OIT34254.1"/>
    </source>
</evidence>
<evidence type="ECO:0000313" key="2">
    <source>
        <dbReference type="Proteomes" id="UP000187609"/>
    </source>
</evidence>
<proteinExistence type="predicted"/>
<sequence>MLVKCRKSVHSPNTKGVSALKRALGVGMHESNESLQCAGCILCVVSFHMQVILDMVEEFKVVYFCPNEKPLADFYVRKVKESESSRVNQCWTLL</sequence>
<protein>
    <submittedName>
        <fullName evidence="1">Uncharacterized protein</fullName>
    </submittedName>
</protein>
<name>A0A314KZT4_NICAT</name>
<accession>A0A314KZT4</accession>
<comment type="caution">
    <text evidence="1">The sequence shown here is derived from an EMBL/GenBank/DDBJ whole genome shotgun (WGS) entry which is preliminary data.</text>
</comment>
<keyword evidence="2" id="KW-1185">Reference proteome</keyword>
<reference evidence="1" key="1">
    <citation type="submission" date="2016-11" db="EMBL/GenBank/DDBJ databases">
        <title>The genome of Nicotiana attenuata.</title>
        <authorList>
            <person name="Xu S."/>
            <person name="Brockmoeller T."/>
            <person name="Gaquerel E."/>
            <person name="Navarro A."/>
            <person name="Kuhl H."/>
            <person name="Gase K."/>
            <person name="Ling Z."/>
            <person name="Zhou W."/>
            <person name="Kreitzer C."/>
            <person name="Stanke M."/>
            <person name="Tang H."/>
            <person name="Lyons E."/>
            <person name="Pandey P."/>
            <person name="Pandey S.P."/>
            <person name="Timmermann B."/>
            <person name="Baldwin I.T."/>
        </authorList>
    </citation>
    <scope>NUCLEOTIDE SEQUENCE [LARGE SCALE GENOMIC DNA]</scope>
    <source>
        <strain evidence="1">UT</strain>
    </source>
</reference>
<dbReference type="AlphaFoldDB" id="A0A314KZT4"/>
<gene>
    <name evidence="1" type="ORF">A4A49_20058</name>
</gene>
<dbReference type="Proteomes" id="UP000187609">
    <property type="component" value="Unassembled WGS sequence"/>
</dbReference>
<dbReference type="Gramene" id="OIT34254">
    <property type="protein sequence ID" value="OIT34254"/>
    <property type="gene ID" value="A4A49_20058"/>
</dbReference>